<dbReference type="RefSeq" id="XP_067487342.1">
    <property type="nucleotide sequence ID" value="XM_067639566.1"/>
</dbReference>
<evidence type="ECO:0008006" key="4">
    <source>
        <dbReference type="Google" id="ProtNLM"/>
    </source>
</evidence>
<feature type="compositionally biased region" description="Basic and acidic residues" evidence="1">
    <location>
        <begin position="307"/>
        <end position="325"/>
    </location>
</feature>
<comment type="caution">
    <text evidence="2">The sequence shown here is derived from an EMBL/GenBank/DDBJ whole genome shotgun (WGS) entry which is preliminary data.</text>
</comment>
<organism evidence="2 3">
    <name type="scientific">Arthrobotrys flagrans</name>
    <name type="common">Nematode-trapping fungus</name>
    <name type="synonym">Trichothecium flagrans</name>
    <dbReference type="NCBI Taxonomy" id="97331"/>
    <lineage>
        <taxon>Eukaryota</taxon>
        <taxon>Fungi</taxon>
        <taxon>Dikarya</taxon>
        <taxon>Ascomycota</taxon>
        <taxon>Pezizomycotina</taxon>
        <taxon>Orbiliomycetes</taxon>
        <taxon>Orbiliales</taxon>
        <taxon>Orbiliaceae</taxon>
        <taxon>Arthrobotrys</taxon>
    </lineage>
</organism>
<feature type="compositionally biased region" description="Acidic residues" evidence="1">
    <location>
        <begin position="649"/>
        <end position="684"/>
    </location>
</feature>
<feature type="compositionally biased region" description="Acidic residues" evidence="1">
    <location>
        <begin position="702"/>
        <end position="723"/>
    </location>
</feature>
<gene>
    <name evidence="2" type="ORF">DFL_009645</name>
</gene>
<feature type="compositionally biased region" description="Basic and acidic residues" evidence="1">
    <location>
        <begin position="585"/>
        <end position="600"/>
    </location>
</feature>
<dbReference type="GeneID" id="93591956"/>
<feature type="compositionally biased region" description="Basic and acidic residues" evidence="1">
    <location>
        <begin position="253"/>
        <end position="279"/>
    </location>
</feature>
<evidence type="ECO:0000313" key="3">
    <source>
        <dbReference type="Proteomes" id="UP000283090"/>
    </source>
</evidence>
<dbReference type="VEuPathDB" id="FungiDB:DFL_009645"/>
<feature type="region of interest" description="Disordered" evidence="1">
    <location>
        <begin position="399"/>
        <end position="493"/>
    </location>
</feature>
<dbReference type="AlphaFoldDB" id="A0A436ZSA6"/>
<dbReference type="SUPFAM" id="SSF50249">
    <property type="entry name" value="Nucleic acid-binding proteins"/>
    <property type="match status" value="1"/>
</dbReference>
<protein>
    <recommendedName>
        <fullName evidence="4">Telomeric single stranded DNA binding POT1/Cdc13 domain-containing protein</fullName>
    </recommendedName>
</protein>
<feature type="compositionally biased region" description="Low complexity" evidence="1">
    <location>
        <begin position="762"/>
        <end position="776"/>
    </location>
</feature>
<feature type="compositionally biased region" description="Polar residues" evidence="1">
    <location>
        <begin position="177"/>
        <end position="188"/>
    </location>
</feature>
<feature type="compositionally biased region" description="Basic and acidic residues" evidence="1">
    <location>
        <begin position="685"/>
        <end position="697"/>
    </location>
</feature>
<feature type="compositionally biased region" description="Low complexity" evidence="1">
    <location>
        <begin position="844"/>
        <end position="861"/>
    </location>
</feature>
<feature type="compositionally biased region" description="Low complexity" evidence="1">
    <location>
        <begin position="817"/>
        <end position="830"/>
    </location>
</feature>
<feature type="region of interest" description="Disordered" evidence="1">
    <location>
        <begin position="808"/>
        <end position="877"/>
    </location>
</feature>
<name>A0A436ZSA6_ARTFL</name>
<dbReference type="EMBL" id="SAEB01000012">
    <property type="protein sequence ID" value="RVD81798.1"/>
    <property type="molecule type" value="Genomic_DNA"/>
</dbReference>
<reference evidence="2 3" key="1">
    <citation type="submission" date="2019-01" db="EMBL/GenBank/DDBJ databases">
        <title>Intercellular communication is required for trap formation in the nematode-trapping fungus Duddingtonia flagrans.</title>
        <authorList>
            <person name="Youssar L."/>
            <person name="Wernet V."/>
            <person name="Hensel N."/>
            <person name="Hildebrandt H.-G."/>
            <person name="Fischer R."/>
        </authorList>
    </citation>
    <scope>NUCLEOTIDE SEQUENCE [LARGE SCALE GENOMIC DNA]</scope>
    <source>
        <strain evidence="2 3">CBS H-5679</strain>
    </source>
</reference>
<evidence type="ECO:0000313" key="2">
    <source>
        <dbReference type="EMBL" id="RVD81798.1"/>
    </source>
</evidence>
<evidence type="ECO:0000256" key="1">
    <source>
        <dbReference type="SAM" id="MobiDB-lite"/>
    </source>
</evidence>
<feature type="compositionally biased region" description="Basic and acidic residues" evidence="1">
    <location>
        <begin position="615"/>
        <end position="630"/>
    </location>
</feature>
<feature type="compositionally biased region" description="Basic and acidic residues" evidence="1">
    <location>
        <begin position="344"/>
        <end position="354"/>
    </location>
</feature>
<sequence length="1176" mass="131092">MEAIPGLVELDPISLASLEPSVNPKSEITATVASLWPYSSSALKLTAIIVELDYKKRENRGELKVSFHGYAAESLKTLAIGNIVNISLEGATWEELPDPEERDVPWQLKWERRLRVRVFKDISDKEPKIEVDKTFDQAHRSGIFDRIAAVEAIVNESQLEQNESQDFEDLTPLKHSQLPTSWSTSFRDSTGGGSQTPINIFAQGRRRLFSLGSDDEEDDVDADRTRKRPRLFEPHQSFRYVSDSPGDAEEGKDEPQSVKRTEDQFFDENSFRESFRGKESMPTPRLYVRPDGSGDVAVESQSQRAALGDKPRGSKLYVRPDDSRAEGGSGLSTQSMTSQATEEQESRRRTADMDDEIFKIIFGQQPEPLAVAPQLDEDEVFSMSLTKFTSQETFSAQVPLTLRDGSRSPVSVEPPIERSTTPPFPIEQSTTPPFSPQKSTTPIFTTERSFTPPLPETLRPLEADSQPMSSFTLDASQASRPITDRFNPLTPVLKPTASPALPLPSPFPSSALEKGTISFFPSRLSQSFTNSAAEDIQIKPENEVPEASAAGLETASAAIAQLEKAARIKEEAESQEAAPTTSIKETGEDQPVEKTVEITRETITVVEHASSLDPESPRQPETGKIEDIRTETNQPAAKASQSEIIEILDSSDEEPEEEEGEDDDEEEEEGAEEYYGESEEEHEGVEEHRRSQERYEEALAAENDEEYHDEYLQEGEEVDEDEMEYRYYEPTPSPDIEERESPFVSDDDDPPEGYRSPKVGESPISSRSPISYISPSHRTVGTKVAISPPSIHERKDPAILGTLALRGSVFPDPQNVSSSESPISTTPTASHLYPHITKLTAQTSSSPEPYVPQSSSSSPSQPRTPKQAKTIDIRTPTFKDSGFEIVESPVNRQVSPSVSAEGGVSSQSKKKRVLPWLTPQVAPKYTHQKDVSRPNTVPHKLRTPTADTRIAIEEMVQVAKKLRGQDSAKKPILKPKLDINPDAIRRFREYNATCGVSGGVITPLSEFVPVQKLLTIEWEKKVDLLVVNLREGEVIQHETKPRFFELKLWVIDPSCDNGKPVPVILVRPYQTALPKIVKPGDVVLLRNITIKSQDNQRCGFSGMTSGWKLWRPRRAPDGQQQMVAIPHDGPNAECGAEEIAYVNRLWEWWRGIDVDIRVYLINKKERGSRKSEATNA</sequence>
<dbReference type="Proteomes" id="UP000283090">
    <property type="component" value="Unassembled WGS sequence"/>
</dbReference>
<feature type="compositionally biased region" description="Polar residues" evidence="1">
    <location>
        <begin position="466"/>
        <end position="480"/>
    </location>
</feature>
<feature type="region of interest" description="Disordered" evidence="1">
    <location>
        <begin position="212"/>
        <end position="354"/>
    </location>
</feature>
<feature type="region of interest" description="Disordered" evidence="1">
    <location>
        <begin position="176"/>
        <end position="198"/>
    </location>
</feature>
<dbReference type="InterPro" id="IPR012340">
    <property type="entry name" value="NA-bd_OB-fold"/>
</dbReference>
<dbReference type="Gene3D" id="2.40.50.140">
    <property type="entry name" value="Nucleic acid-binding proteins"/>
    <property type="match status" value="1"/>
</dbReference>
<keyword evidence="3" id="KW-1185">Reference proteome</keyword>
<accession>A0A436ZSA6</accession>
<feature type="compositionally biased region" description="Polar residues" evidence="1">
    <location>
        <begin position="631"/>
        <end position="641"/>
    </location>
</feature>
<feature type="region of interest" description="Disordered" evidence="1">
    <location>
        <begin position="566"/>
        <end position="776"/>
    </location>
</feature>
<feature type="compositionally biased region" description="Polar residues" evidence="1">
    <location>
        <begin position="427"/>
        <end position="449"/>
    </location>
</feature>
<proteinExistence type="predicted"/>
<feature type="compositionally biased region" description="Polar residues" evidence="1">
    <location>
        <begin position="331"/>
        <end position="341"/>
    </location>
</feature>
<dbReference type="OrthoDB" id="5363079at2759"/>